<evidence type="ECO:0000313" key="3">
    <source>
        <dbReference type="EMBL" id="KAK9150464.1"/>
    </source>
</evidence>
<accession>A0AAP0KFC6</accession>
<feature type="region of interest" description="Disordered" evidence="1">
    <location>
        <begin position="100"/>
        <end position="150"/>
    </location>
</feature>
<name>A0AAP0KFC6_9MAGN</name>
<dbReference type="AlphaFoldDB" id="A0AAP0KFC6"/>
<organism evidence="3 4">
    <name type="scientific">Stephania yunnanensis</name>
    <dbReference type="NCBI Taxonomy" id="152371"/>
    <lineage>
        <taxon>Eukaryota</taxon>
        <taxon>Viridiplantae</taxon>
        <taxon>Streptophyta</taxon>
        <taxon>Embryophyta</taxon>
        <taxon>Tracheophyta</taxon>
        <taxon>Spermatophyta</taxon>
        <taxon>Magnoliopsida</taxon>
        <taxon>Ranunculales</taxon>
        <taxon>Menispermaceae</taxon>
        <taxon>Menispermoideae</taxon>
        <taxon>Cissampelideae</taxon>
        <taxon>Stephania</taxon>
    </lineage>
</organism>
<reference evidence="3 4" key="1">
    <citation type="submission" date="2024-01" db="EMBL/GenBank/DDBJ databases">
        <title>Genome assemblies of Stephania.</title>
        <authorList>
            <person name="Yang L."/>
        </authorList>
    </citation>
    <scope>NUCLEOTIDE SEQUENCE [LARGE SCALE GENOMIC DNA]</scope>
    <source>
        <strain evidence="3">YNDBR</strain>
        <tissue evidence="3">Leaf</tissue>
    </source>
</reference>
<keyword evidence="2" id="KW-0472">Membrane</keyword>
<keyword evidence="4" id="KW-1185">Reference proteome</keyword>
<proteinExistence type="predicted"/>
<feature type="transmembrane region" description="Helical" evidence="2">
    <location>
        <begin position="36"/>
        <end position="58"/>
    </location>
</feature>
<dbReference type="Proteomes" id="UP001420932">
    <property type="component" value="Unassembled WGS sequence"/>
</dbReference>
<feature type="compositionally biased region" description="Basic and acidic residues" evidence="1">
    <location>
        <begin position="140"/>
        <end position="150"/>
    </location>
</feature>
<protein>
    <submittedName>
        <fullName evidence="3">Uncharacterized protein</fullName>
    </submittedName>
</protein>
<feature type="transmembrane region" description="Helical" evidence="2">
    <location>
        <begin position="12"/>
        <end position="30"/>
    </location>
</feature>
<evidence type="ECO:0000256" key="1">
    <source>
        <dbReference type="SAM" id="MobiDB-lite"/>
    </source>
</evidence>
<comment type="caution">
    <text evidence="3">The sequence shown here is derived from an EMBL/GenBank/DDBJ whole genome shotgun (WGS) entry which is preliminary data.</text>
</comment>
<gene>
    <name evidence="3" type="ORF">Syun_008773</name>
</gene>
<sequence length="189" mass="21016">MTTNLDIGPIHIEGCLRIDIIFWMIMMSLYRNLSSATTAMAIVIGCSIFFMVCALMTFDIGVAYREGVDKASLFLLAGEAEAAQAVQRWRLARARRRELEGEPDLDGGTGERETARAATGERETTRARGRDISGSGGNWRTRDSESGDWRARDGETVATCGLFCGRGRWWRLADGGDGGLLWKERQMVW</sequence>
<keyword evidence="2" id="KW-1133">Transmembrane helix</keyword>
<dbReference type="EMBL" id="JBBNAF010000004">
    <property type="protein sequence ID" value="KAK9150464.1"/>
    <property type="molecule type" value="Genomic_DNA"/>
</dbReference>
<feature type="compositionally biased region" description="Basic and acidic residues" evidence="1">
    <location>
        <begin position="109"/>
        <end position="131"/>
    </location>
</feature>
<evidence type="ECO:0000313" key="4">
    <source>
        <dbReference type="Proteomes" id="UP001420932"/>
    </source>
</evidence>
<evidence type="ECO:0000256" key="2">
    <source>
        <dbReference type="SAM" id="Phobius"/>
    </source>
</evidence>
<keyword evidence="2" id="KW-0812">Transmembrane</keyword>